<feature type="region of interest" description="Disordered" evidence="1">
    <location>
        <begin position="1"/>
        <end position="47"/>
    </location>
</feature>
<feature type="domain" description="VQ" evidence="2">
    <location>
        <begin position="160"/>
        <end position="187"/>
    </location>
</feature>
<sequence>MDSGHSTGSLQSSSGGDDEYDSRADSMSAFFNHHPNPPIHHHVASSTHTNAPPVFGFDPSSNYLDPIPPSNFDMVWARPTRSDPNRSDLGGFNPSSSSNQLFFSGQLGGQTSHHQQPLVPESSSRGLIPVSGGGGGNIDLSAGGNNVGRNPKKRSRASRRAPTTVLTTDTTNFRAMVQEFTGIPAPPFVYSPFQRSRLDLLGSHAAVRSPPPTYNLLRPFAQKPQSYHHQPFLSSSLPPGFPSTAVDPLLASSSSTTNSNSIIYPSLSSDLCLLKQQPSLNVNLHNSVLNFASSIQLGSSSSDILASKTQAPLGIHPANSHLKVGGFEEFGLNHVDVNNADNTSGLHNQNMVSSSSEWAERMGTNNDNGGDHGVMRSGNDNLGDSLAASSSNFHGEKPATTTTESVAAAGRNEGMVESWINCSTD</sequence>
<protein>
    <recommendedName>
        <fullName evidence="2">VQ domain-containing protein</fullName>
    </recommendedName>
</protein>
<proteinExistence type="predicted"/>
<dbReference type="InterPro" id="IPR008889">
    <property type="entry name" value="VQ"/>
</dbReference>
<feature type="compositionally biased region" description="Polar residues" evidence="1">
    <location>
        <begin position="341"/>
        <end position="368"/>
    </location>
</feature>
<dbReference type="Proteomes" id="UP001293593">
    <property type="component" value="Unassembled WGS sequence"/>
</dbReference>
<gene>
    <name evidence="3" type="ORF">QN277_026020</name>
</gene>
<feature type="compositionally biased region" description="Polar residues" evidence="1">
    <location>
        <begin position="93"/>
        <end position="125"/>
    </location>
</feature>
<dbReference type="Pfam" id="PF05678">
    <property type="entry name" value="VQ"/>
    <property type="match status" value="1"/>
</dbReference>
<reference evidence="3" key="1">
    <citation type="submission" date="2023-10" db="EMBL/GenBank/DDBJ databases">
        <title>Chromosome-level genome of the transformable northern wattle, Acacia crassicarpa.</title>
        <authorList>
            <person name="Massaro I."/>
            <person name="Sinha N.R."/>
            <person name="Poethig S."/>
            <person name="Leichty A.R."/>
        </authorList>
    </citation>
    <scope>NUCLEOTIDE SEQUENCE</scope>
    <source>
        <strain evidence="3">Acra3RX</strain>
        <tissue evidence="3">Leaf</tissue>
    </source>
</reference>
<comment type="caution">
    <text evidence="3">The sequence shown here is derived from an EMBL/GenBank/DDBJ whole genome shotgun (WGS) entry which is preliminary data.</text>
</comment>
<feature type="compositionally biased region" description="Basic residues" evidence="1">
    <location>
        <begin position="150"/>
        <end position="159"/>
    </location>
</feature>
<dbReference type="PANTHER" id="PTHR33179:SF4">
    <property type="entry name" value="VQ MOTIF-CONTAINING PROTEIN"/>
    <property type="match status" value="1"/>
</dbReference>
<name>A0AAE1J9C1_9FABA</name>
<accession>A0AAE1J9C1</accession>
<feature type="region of interest" description="Disordered" evidence="1">
    <location>
        <begin position="75"/>
        <end position="163"/>
    </location>
</feature>
<organism evidence="3 4">
    <name type="scientific">Acacia crassicarpa</name>
    <name type="common">northern wattle</name>
    <dbReference type="NCBI Taxonomy" id="499986"/>
    <lineage>
        <taxon>Eukaryota</taxon>
        <taxon>Viridiplantae</taxon>
        <taxon>Streptophyta</taxon>
        <taxon>Embryophyta</taxon>
        <taxon>Tracheophyta</taxon>
        <taxon>Spermatophyta</taxon>
        <taxon>Magnoliopsida</taxon>
        <taxon>eudicotyledons</taxon>
        <taxon>Gunneridae</taxon>
        <taxon>Pentapetalae</taxon>
        <taxon>rosids</taxon>
        <taxon>fabids</taxon>
        <taxon>Fabales</taxon>
        <taxon>Fabaceae</taxon>
        <taxon>Caesalpinioideae</taxon>
        <taxon>mimosoid clade</taxon>
        <taxon>Acacieae</taxon>
        <taxon>Acacia</taxon>
    </lineage>
</organism>
<evidence type="ECO:0000256" key="1">
    <source>
        <dbReference type="SAM" id="MobiDB-lite"/>
    </source>
</evidence>
<dbReference type="EMBL" id="JAWXYG010000008">
    <property type="protein sequence ID" value="KAK4264901.1"/>
    <property type="molecule type" value="Genomic_DNA"/>
</dbReference>
<evidence type="ECO:0000313" key="4">
    <source>
        <dbReference type="Proteomes" id="UP001293593"/>
    </source>
</evidence>
<keyword evidence="4" id="KW-1185">Reference proteome</keyword>
<evidence type="ECO:0000259" key="2">
    <source>
        <dbReference type="Pfam" id="PF05678"/>
    </source>
</evidence>
<feature type="compositionally biased region" description="Low complexity" evidence="1">
    <location>
        <begin position="1"/>
        <end position="15"/>
    </location>
</feature>
<feature type="compositionally biased region" description="Polar residues" evidence="1">
    <location>
        <begin position="378"/>
        <end position="405"/>
    </location>
</feature>
<evidence type="ECO:0000313" key="3">
    <source>
        <dbReference type="EMBL" id="KAK4264901.1"/>
    </source>
</evidence>
<dbReference type="AlphaFoldDB" id="A0AAE1J9C1"/>
<dbReference type="InterPro" id="IPR039609">
    <property type="entry name" value="VQ_15/22"/>
</dbReference>
<dbReference type="PANTHER" id="PTHR33179">
    <property type="entry name" value="VQ MOTIF-CONTAINING PROTEIN"/>
    <property type="match status" value="1"/>
</dbReference>
<feature type="region of interest" description="Disordered" evidence="1">
    <location>
        <begin position="341"/>
        <end position="412"/>
    </location>
</feature>